<dbReference type="EMBL" id="FMZZ01000003">
    <property type="protein sequence ID" value="SDC64412.1"/>
    <property type="molecule type" value="Genomic_DNA"/>
</dbReference>
<dbReference type="GO" id="GO:0006355">
    <property type="term" value="P:regulation of DNA-templated transcription"/>
    <property type="evidence" value="ECO:0007669"/>
    <property type="project" value="InterPro"/>
</dbReference>
<protein>
    <submittedName>
        <fullName evidence="2">Ribbon-helix-helix protein, copG family</fullName>
    </submittedName>
</protein>
<dbReference type="STRING" id="1271860.SAMN05216174_103255"/>
<sequence length="136" mass="14613">MTNPKLNQRIAAIRDEYAEEEAEAAAVEVAVSRAAEQTTMSVRVPATLAAQLKQHAEAQHTSTSALVRQLLMTMMDAMTRAPAQRVDTVTAEQIGALAIREHSPQGGQVDARALTPDQVAEVERIARRVAEEVAAG</sequence>
<proteinExistence type="predicted"/>
<reference evidence="3" key="1">
    <citation type="submission" date="2016-10" db="EMBL/GenBank/DDBJ databases">
        <authorList>
            <person name="Varghese N."/>
            <person name="Submissions S."/>
        </authorList>
    </citation>
    <scope>NUCLEOTIDE SEQUENCE [LARGE SCALE GENOMIC DNA]</scope>
    <source>
        <strain evidence="3">IBRC-M 10403</strain>
    </source>
</reference>
<name>A0A1G6N962_9PSEU</name>
<dbReference type="AlphaFoldDB" id="A0A1G6N962"/>
<dbReference type="InterPro" id="IPR010985">
    <property type="entry name" value="Ribbon_hlx_hlx"/>
</dbReference>
<keyword evidence="3" id="KW-1185">Reference proteome</keyword>
<evidence type="ECO:0000313" key="3">
    <source>
        <dbReference type="Proteomes" id="UP000199501"/>
    </source>
</evidence>
<feature type="coiled-coil region" evidence="1">
    <location>
        <begin position="3"/>
        <end position="37"/>
    </location>
</feature>
<keyword evidence="1" id="KW-0175">Coiled coil</keyword>
<accession>A0A1G6N962</accession>
<gene>
    <name evidence="2" type="ORF">SAMN05216174_103255</name>
</gene>
<dbReference type="RefSeq" id="WP_091449525.1">
    <property type="nucleotide sequence ID" value="NZ_FMZZ01000003.1"/>
</dbReference>
<evidence type="ECO:0000313" key="2">
    <source>
        <dbReference type="EMBL" id="SDC64412.1"/>
    </source>
</evidence>
<organism evidence="2 3">
    <name type="scientific">Actinokineospora iranica</name>
    <dbReference type="NCBI Taxonomy" id="1271860"/>
    <lineage>
        <taxon>Bacteria</taxon>
        <taxon>Bacillati</taxon>
        <taxon>Actinomycetota</taxon>
        <taxon>Actinomycetes</taxon>
        <taxon>Pseudonocardiales</taxon>
        <taxon>Pseudonocardiaceae</taxon>
        <taxon>Actinokineospora</taxon>
    </lineage>
</organism>
<evidence type="ECO:0000256" key="1">
    <source>
        <dbReference type="SAM" id="Coils"/>
    </source>
</evidence>
<dbReference type="Proteomes" id="UP000199501">
    <property type="component" value="Unassembled WGS sequence"/>
</dbReference>
<dbReference type="SUPFAM" id="SSF47598">
    <property type="entry name" value="Ribbon-helix-helix"/>
    <property type="match status" value="1"/>
</dbReference>